<organism evidence="2 3">
    <name type="scientific">Paenibacillus montaniterrae</name>
    <dbReference type="NCBI Taxonomy" id="429341"/>
    <lineage>
        <taxon>Bacteria</taxon>
        <taxon>Bacillati</taxon>
        <taxon>Bacillota</taxon>
        <taxon>Bacilli</taxon>
        <taxon>Bacillales</taxon>
        <taxon>Paenibacillaceae</taxon>
        <taxon>Paenibacillus</taxon>
    </lineage>
</organism>
<protein>
    <submittedName>
        <fullName evidence="2">PadR family transcriptional regulator</fullName>
    </submittedName>
</protein>
<keyword evidence="3" id="KW-1185">Reference proteome</keyword>
<dbReference type="InterPro" id="IPR005149">
    <property type="entry name" value="Tscrpt_reg_PadR_N"/>
</dbReference>
<dbReference type="Pfam" id="PF03551">
    <property type="entry name" value="PadR"/>
    <property type="match status" value="1"/>
</dbReference>
<dbReference type="Gene3D" id="1.10.10.10">
    <property type="entry name" value="Winged helix-like DNA-binding domain superfamily/Winged helix DNA-binding domain"/>
    <property type="match status" value="1"/>
</dbReference>
<evidence type="ECO:0000313" key="2">
    <source>
        <dbReference type="EMBL" id="GIP16343.1"/>
    </source>
</evidence>
<dbReference type="RefSeq" id="WP_213514603.1">
    <property type="nucleotide sequence ID" value="NZ_BOSE01000003.1"/>
</dbReference>
<dbReference type="PANTHER" id="PTHR33169">
    <property type="entry name" value="PADR-FAMILY TRANSCRIPTIONAL REGULATOR"/>
    <property type="match status" value="1"/>
</dbReference>
<dbReference type="SUPFAM" id="SSF46785">
    <property type="entry name" value="Winged helix' DNA-binding domain"/>
    <property type="match status" value="1"/>
</dbReference>
<gene>
    <name evidence="2" type="ORF">J40TS1_19850</name>
</gene>
<evidence type="ECO:0000259" key="1">
    <source>
        <dbReference type="Pfam" id="PF03551"/>
    </source>
</evidence>
<dbReference type="Proteomes" id="UP000683139">
    <property type="component" value="Unassembled WGS sequence"/>
</dbReference>
<dbReference type="InterPro" id="IPR036390">
    <property type="entry name" value="WH_DNA-bd_sf"/>
</dbReference>
<accession>A0A920CYF7</accession>
<dbReference type="EMBL" id="BOSE01000003">
    <property type="protein sequence ID" value="GIP16343.1"/>
    <property type="molecule type" value="Genomic_DNA"/>
</dbReference>
<evidence type="ECO:0000313" key="3">
    <source>
        <dbReference type="Proteomes" id="UP000683139"/>
    </source>
</evidence>
<dbReference type="InterPro" id="IPR036388">
    <property type="entry name" value="WH-like_DNA-bd_sf"/>
</dbReference>
<comment type="caution">
    <text evidence="2">The sequence shown here is derived from an EMBL/GenBank/DDBJ whole genome shotgun (WGS) entry which is preliminary data.</text>
</comment>
<reference evidence="2" key="1">
    <citation type="submission" date="2021-03" db="EMBL/GenBank/DDBJ databases">
        <title>Antimicrobial resistance genes in bacteria isolated from Japanese honey, and their potential for conferring macrolide and lincosamide resistance in the American foulbrood pathogen Paenibacillus larvae.</title>
        <authorList>
            <person name="Okamoto M."/>
            <person name="Kumagai M."/>
            <person name="Kanamori H."/>
            <person name="Takamatsu D."/>
        </authorList>
    </citation>
    <scope>NUCLEOTIDE SEQUENCE</scope>
    <source>
        <strain evidence="2">J40TS1</strain>
    </source>
</reference>
<sequence length="114" mass="13368">MDSTEELIHTLTVELKRGTLVLLVLSQLHQPEYGYSLIQKLEDKHAPIEAGTLYPLLRRLEKQQLLKSEWDTTDSRPRKFYVLSEQGKQVYNELKTEWQTLSSQLAQILLEEEQ</sequence>
<feature type="domain" description="Transcription regulator PadR N-terminal" evidence="1">
    <location>
        <begin position="21"/>
        <end position="92"/>
    </location>
</feature>
<name>A0A920CYF7_9BACL</name>
<dbReference type="PANTHER" id="PTHR33169:SF14">
    <property type="entry name" value="TRANSCRIPTIONAL REGULATOR RV3488"/>
    <property type="match status" value="1"/>
</dbReference>
<dbReference type="InterPro" id="IPR052509">
    <property type="entry name" value="Metal_resp_DNA-bind_regulator"/>
</dbReference>
<proteinExistence type="predicted"/>
<dbReference type="AlphaFoldDB" id="A0A920CYF7"/>